<evidence type="ECO:0000256" key="1">
    <source>
        <dbReference type="ARBA" id="ARBA00004651"/>
    </source>
</evidence>
<protein>
    <recommendedName>
        <fullName evidence="10">Odorant receptor</fullName>
    </recommendedName>
</protein>
<evidence type="ECO:0000313" key="12">
    <source>
        <dbReference type="Proteomes" id="UP000000311"/>
    </source>
</evidence>
<keyword evidence="9 10" id="KW-0807">Transducer</keyword>
<evidence type="ECO:0000256" key="9">
    <source>
        <dbReference type="ARBA" id="ARBA00023224"/>
    </source>
</evidence>
<keyword evidence="2" id="KW-1003">Cell membrane</keyword>
<keyword evidence="6 10" id="KW-1133">Transmembrane helix</keyword>
<comment type="caution">
    <text evidence="10">Lacks conserved residue(s) required for the propagation of feature annotation.</text>
</comment>
<dbReference type="OrthoDB" id="6617147at2759"/>
<evidence type="ECO:0000256" key="2">
    <source>
        <dbReference type="ARBA" id="ARBA00022475"/>
    </source>
</evidence>
<organism evidence="12">
    <name type="scientific">Camponotus floridanus</name>
    <name type="common">Florida carpenter ant</name>
    <dbReference type="NCBI Taxonomy" id="104421"/>
    <lineage>
        <taxon>Eukaryota</taxon>
        <taxon>Metazoa</taxon>
        <taxon>Ecdysozoa</taxon>
        <taxon>Arthropoda</taxon>
        <taxon>Hexapoda</taxon>
        <taxon>Insecta</taxon>
        <taxon>Pterygota</taxon>
        <taxon>Neoptera</taxon>
        <taxon>Endopterygota</taxon>
        <taxon>Hymenoptera</taxon>
        <taxon>Apocrita</taxon>
        <taxon>Aculeata</taxon>
        <taxon>Formicoidea</taxon>
        <taxon>Formicidae</taxon>
        <taxon>Formicinae</taxon>
        <taxon>Camponotus</taxon>
    </lineage>
</organism>
<evidence type="ECO:0000256" key="4">
    <source>
        <dbReference type="ARBA" id="ARBA00022692"/>
    </source>
</evidence>
<feature type="transmembrane region" description="Helical" evidence="10">
    <location>
        <begin position="123"/>
        <end position="142"/>
    </location>
</feature>
<reference evidence="11 12" key="1">
    <citation type="journal article" date="2010" name="Science">
        <title>Genomic comparison of the ants Camponotus floridanus and Harpegnathos saltator.</title>
        <authorList>
            <person name="Bonasio R."/>
            <person name="Zhang G."/>
            <person name="Ye C."/>
            <person name="Mutti N.S."/>
            <person name="Fang X."/>
            <person name="Qin N."/>
            <person name="Donahue G."/>
            <person name="Yang P."/>
            <person name="Li Q."/>
            <person name="Li C."/>
            <person name="Zhang P."/>
            <person name="Huang Z."/>
            <person name="Berger S.L."/>
            <person name="Reinberg D."/>
            <person name="Wang J."/>
            <person name="Liebig J."/>
        </authorList>
    </citation>
    <scope>NUCLEOTIDE SEQUENCE [LARGE SCALE GENOMIC DNA]</scope>
    <source>
        <strain evidence="12">C129</strain>
    </source>
</reference>
<evidence type="ECO:0000256" key="7">
    <source>
        <dbReference type="ARBA" id="ARBA00023136"/>
    </source>
</evidence>
<feature type="transmembrane region" description="Helical" evidence="10">
    <location>
        <begin position="174"/>
        <end position="201"/>
    </location>
</feature>
<comment type="similarity">
    <text evidence="10">Belongs to the insect chemoreceptor superfamily. Heteromeric odorant receptor channel (TC 1.A.69) family.</text>
</comment>
<dbReference type="FunCoup" id="E2A3X4">
    <property type="interactions" value="28"/>
</dbReference>
<dbReference type="InterPro" id="IPR004117">
    <property type="entry name" value="7tm6_olfct_rcpt"/>
</dbReference>
<keyword evidence="12" id="KW-1185">Reference proteome</keyword>
<dbReference type="Pfam" id="PF02949">
    <property type="entry name" value="7tm_6"/>
    <property type="match status" value="1"/>
</dbReference>
<dbReference type="PANTHER" id="PTHR21137:SF35">
    <property type="entry name" value="ODORANT RECEPTOR 19A-RELATED"/>
    <property type="match status" value="1"/>
</dbReference>
<dbReference type="AlphaFoldDB" id="E2A3X4"/>
<keyword evidence="8 10" id="KW-0675">Receptor</keyword>
<comment type="subcellular location">
    <subcellularLocation>
        <location evidence="1 10">Cell membrane</location>
        <topology evidence="1 10">Multi-pass membrane protein</topology>
    </subcellularLocation>
</comment>
<dbReference type="GO" id="GO:0005549">
    <property type="term" value="F:odorant binding"/>
    <property type="evidence" value="ECO:0007669"/>
    <property type="project" value="InterPro"/>
</dbReference>
<accession>E2A3X4</accession>
<keyword evidence="3 10" id="KW-0716">Sensory transduction</keyword>
<dbReference type="PANTHER" id="PTHR21137">
    <property type="entry name" value="ODORANT RECEPTOR"/>
    <property type="match status" value="1"/>
</dbReference>
<dbReference type="GO" id="GO:0005886">
    <property type="term" value="C:plasma membrane"/>
    <property type="evidence" value="ECO:0007669"/>
    <property type="project" value="UniProtKB-SubCell"/>
</dbReference>
<evidence type="ECO:0000256" key="8">
    <source>
        <dbReference type="ARBA" id="ARBA00023170"/>
    </source>
</evidence>
<name>E2A3X4_CAMFO</name>
<keyword evidence="7 10" id="KW-0472">Membrane</keyword>
<dbReference type="GO" id="GO:0007165">
    <property type="term" value="P:signal transduction"/>
    <property type="evidence" value="ECO:0007669"/>
    <property type="project" value="UniProtKB-KW"/>
</dbReference>
<dbReference type="EMBL" id="GL436519">
    <property type="protein sequence ID" value="EFN71826.1"/>
    <property type="molecule type" value="Genomic_DNA"/>
</dbReference>
<feature type="transmembrane region" description="Helical" evidence="10">
    <location>
        <begin position="291"/>
        <end position="312"/>
    </location>
</feature>
<dbReference type="GO" id="GO:0004984">
    <property type="term" value="F:olfactory receptor activity"/>
    <property type="evidence" value="ECO:0007669"/>
    <property type="project" value="InterPro"/>
</dbReference>
<evidence type="ECO:0000256" key="6">
    <source>
        <dbReference type="ARBA" id="ARBA00022989"/>
    </source>
</evidence>
<dbReference type="OMA" id="VWNTIVI"/>
<evidence type="ECO:0000256" key="10">
    <source>
        <dbReference type="RuleBase" id="RU351113"/>
    </source>
</evidence>
<sequence length="387" mass="43936">MSTSTISLSLKIGLGFIGMWPGSSYGTHLWLFYMATLLAMQYFQYSYVFVHLNKNDFSKLMDGLSVTLDYTLTFLKLLSLWHNRRIFSDILDAMEDDWNNQVTDSHVYVMTSKANLAHRCSKAMMILNSLATIFYFVGSYLSHRIISAGEEPREFPIQMQFPFDQASDSPIFELIYLATFFHVWETATVIAMLNSLILALFSYFEVLHVSGQIDIMCQELREISSTKKSHPSATRSLIERHQKIISLSNNIDNFFSFVALIQFVWNTIVICSIGFMIVISLGTDIEGKSGILIQSIIPYVAVTLEAFVFCFAGEYLSSKSRSIGDAVYEIHWYELSTNECQILLLIIVRAQKQLTITAGKVMDLTLEGFTTVMKASASYISVLHAMY</sequence>
<feature type="transmembrane region" description="Helical" evidence="10">
    <location>
        <begin position="30"/>
        <end position="50"/>
    </location>
</feature>
<keyword evidence="5 10" id="KW-0552">Olfaction</keyword>
<keyword evidence="4 10" id="KW-0812">Transmembrane</keyword>
<proteinExistence type="inferred from homology"/>
<gene>
    <name evidence="11" type="ORF">EAG_13651</name>
</gene>
<feature type="transmembrane region" description="Helical" evidence="10">
    <location>
        <begin position="254"/>
        <end position="279"/>
    </location>
</feature>
<evidence type="ECO:0000256" key="3">
    <source>
        <dbReference type="ARBA" id="ARBA00022606"/>
    </source>
</evidence>
<dbReference type="InParanoid" id="E2A3X4"/>
<evidence type="ECO:0000256" key="5">
    <source>
        <dbReference type="ARBA" id="ARBA00022725"/>
    </source>
</evidence>
<dbReference type="Proteomes" id="UP000000311">
    <property type="component" value="Unassembled WGS sequence"/>
</dbReference>
<evidence type="ECO:0000313" key="11">
    <source>
        <dbReference type="EMBL" id="EFN71826.1"/>
    </source>
</evidence>